<proteinExistence type="inferred from homology"/>
<dbReference type="Gene3D" id="3.40.190.10">
    <property type="entry name" value="Periplasmic binding protein-like II"/>
    <property type="match status" value="1"/>
</dbReference>
<dbReference type="SUPFAM" id="SSF53850">
    <property type="entry name" value="Periplasmic binding protein-like II"/>
    <property type="match status" value="1"/>
</dbReference>
<keyword evidence="2" id="KW-0732">Signal</keyword>
<comment type="caution">
    <text evidence="3">The sequence shown here is derived from an EMBL/GenBank/DDBJ whole genome shotgun (WGS) entry which is preliminary data.</text>
</comment>
<dbReference type="PANTHER" id="PTHR42928:SF5">
    <property type="entry name" value="BLR1237 PROTEIN"/>
    <property type="match status" value="1"/>
</dbReference>
<name>A0A261RQL1_9BORD</name>
<dbReference type="Gene3D" id="3.40.190.150">
    <property type="entry name" value="Bordetella uptake gene, domain 1"/>
    <property type="match status" value="1"/>
</dbReference>
<keyword evidence="4" id="KW-1185">Reference proteome</keyword>
<dbReference type="CDD" id="cd07012">
    <property type="entry name" value="PBP2_Bug_TTT"/>
    <property type="match status" value="1"/>
</dbReference>
<reference evidence="4" key="1">
    <citation type="submission" date="2017-05" db="EMBL/GenBank/DDBJ databases">
        <title>Complete and WGS of Bordetella genogroups.</title>
        <authorList>
            <person name="Spilker T."/>
            <person name="Lipuma J."/>
        </authorList>
    </citation>
    <scope>NUCLEOTIDE SEQUENCE [LARGE SCALE GENOMIC DNA]</scope>
    <source>
        <strain evidence="4">AU18089</strain>
    </source>
</reference>
<organism evidence="3 4">
    <name type="scientific">Bordetella genomosp. 7</name>
    <dbReference type="NCBI Taxonomy" id="1416805"/>
    <lineage>
        <taxon>Bacteria</taxon>
        <taxon>Pseudomonadati</taxon>
        <taxon>Pseudomonadota</taxon>
        <taxon>Betaproteobacteria</taxon>
        <taxon>Burkholderiales</taxon>
        <taxon>Alcaligenaceae</taxon>
        <taxon>Bordetella</taxon>
    </lineage>
</organism>
<dbReference type="InterPro" id="IPR042100">
    <property type="entry name" value="Bug_dom1"/>
</dbReference>
<gene>
    <name evidence="3" type="ORF">CAL19_00815</name>
</gene>
<dbReference type="Proteomes" id="UP000216947">
    <property type="component" value="Unassembled WGS sequence"/>
</dbReference>
<dbReference type="Pfam" id="PF03401">
    <property type="entry name" value="TctC"/>
    <property type="match status" value="1"/>
</dbReference>
<comment type="similarity">
    <text evidence="1">Belongs to the UPF0065 (bug) family.</text>
</comment>
<dbReference type="EMBL" id="NEVK01000001">
    <property type="protein sequence ID" value="OZI27309.1"/>
    <property type="molecule type" value="Genomic_DNA"/>
</dbReference>
<dbReference type="RefSeq" id="WP_051423867.1">
    <property type="nucleotide sequence ID" value="NZ_NEVK01000001.1"/>
</dbReference>
<dbReference type="PIRSF" id="PIRSF017082">
    <property type="entry name" value="YflP"/>
    <property type="match status" value="1"/>
</dbReference>
<dbReference type="AlphaFoldDB" id="A0A261RQL1"/>
<accession>A0A261RQL1</accession>
<evidence type="ECO:0000256" key="1">
    <source>
        <dbReference type="ARBA" id="ARBA00006987"/>
    </source>
</evidence>
<feature type="signal peptide" evidence="2">
    <location>
        <begin position="1"/>
        <end position="31"/>
    </location>
</feature>
<evidence type="ECO:0000313" key="4">
    <source>
        <dbReference type="Proteomes" id="UP000216947"/>
    </source>
</evidence>
<evidence type="ECO:0000256" key="2">
    <source>
        <dbReference type="SAM" id="SignalP"/>
    </source>
</evidence>
<dbReference type="InterPro" id="IPR005064">
    <property type="entry name" value="BUG"/>
</dbReference>
<feature type="chain" id="PRO_5012808424" evidence="2">
    <location>
        <begin position="32"/>
        <end position="339"/>
    </location>
</feature>
<evidence type="ECO:0000313" key="3">
    <source>
        <dbReference type="EMBL" id="OZI27309.1"/>
    </source>
</evidence>
<protein>
    <submittedName>
        <fullName evidence="3">ABC transporter substrate-binding protein</fullName>
    </submittedName>
</protein>
<sequence length="339" mass="35614">MAISAIRAFGAFGAARWAAAMAGMAASMALAGHAAAQAYPQRPVTLVTPFSVGGDADLAARNLAAVVQPYLGQPLVVLNRAGANGAIGSQYVRDAEPDGYTLLMARVGSQAILPALQPGLSYRWDDFTFLGLLELNPYVCAVPKNSRYRTLADLVAAIKARPGALNYATTGPATVLNLGPQLLFNVLGLSSTAAMPITYKGSGEAMLAALSGQVDFVCTNYAPMAGPLQDGRLRALVTTTPKRLESLPDVPTAREAGYPQLEAITGWSALYGPPGMTQDAVRKWAEVLRQVSSDRAWIDGTVRLGSVPDVRPAEPTRAFVQAQVDAYVKLGRTAGIALK</sequence>
<dbReference type="PANTHER" id="PTHR42928">
    <property type="entry name" value="TRICARBOXYLATE-BINDING PROTEIN"/>
    <property type="match status" value="1"/>
</dbReference>